<feature type="chain" id="PRO_5021922075" description="DUF5916 domain-containing protein" evidence="1">
    <location>
        <begin position="20"/>
        <end position="756"/>
    </location>
</feature>
<dbReference type="EMBL" id="VLKP01000008">
    <property type="protein sequence ID" value="TWI09510.1"/>
    <property type="molecule type" value="Genomic_DNA"/>
</dbReference>
<gene>
    <name evidence="3" type="ORF">IP93_02127</name>
</gene>
<evidence type="ECO:0000313" key="4">
    <source>
        <dbReference type="Proteomes" id="UP000316471"/>
    </source>
</evidence>
<dbReference type="Pfam" id="PF19313">
    <property type="entry name" value="DUF5916"/>
    <property type="match status" value="2"/>
</dbReference>
<comment type="caution">
    <text evidence="3">The sequence shown here is derived from an EMBL/GenBank/DDBJ whole genome shotgun (WGS) entry which is preliminary data.</text>
</comment>
<feature type="signal peptide" evidence="1">
    <location>
        <begin position="1"/>
        <end position="19"/>
    </location>
</feature>
<name>A0A562LPE4_9GAMM</name>
<dbReference type="Proteomes" id="UP000316471">
    <property type="component" value="Unassembled WGS sequence"/>
</dbReference>
<dbReference type="RefSeq" id="WP_144815563.1">
    <property type="nucleotide sequence ID" value="NZ_VLKP01000008.1"/>
</dbReference>
<keyword evidence="1" id="KW-0732">Signal</keyword>
<sequence length="756" mass="84021">MRSSLALAILSALALPAQALEIDGRIDPAEWADARHVTEFRLTQPLSWGSAPQPTEAWVKATPEGLAIAFRNQQSADAPRTRHRTRRDESAPMDRVNVGVDFDGDGRTGYNFMVTLADGIADEIVTNENSFRNDWDGNWQHAVTEDDAGWSVEILIPWYIAPMRKADGDTRTIGLYMDRVIGATGERVASVNANWVRPRYLSDFEKVEVATYTQSLLAVTPYVVGVHDQVGGGQQFDAGADIFWKPNGQTQLTATVNPDFGQVESDDLVINFGAEESFFSDKRPFFTENQGVFDFGLLLDNSQLIYTRRVGGHSDDGDGPAEIAAAVKLNGSLGATNYGLMLAEEKGDAGRSFSALRLQRELGAHSMGLLATHVDRPWLQREASVVGVDHRWKAGDKVTVVANAVVSDIRDDNTLEVGGVPTVVADDSRDVGATLVVNYEMNPRWRQQWLAMHFGGAFEINDFGYLSRNDLNYGHWQVSRRFSNLPANSAYSSVDLRLRAIGIDNDDGLRLQRQFRAIAQSQRRDGGDEFAQLNVNSASYDDLLTRGGNALYRPPNASLNWERFRPRKGDWSWKAEASVSGGGLSGNRQLGLDTYIEPTYYVSDALNVFAGLSTELTPDWLVWQYDNIVGRYRERALSLSAGMNWAIGQRQELRVKLQAIGLDAELKQAVEVQPGGRAQAVEPTGAPVTDFSLRNLGFQVRYRYELAPLSHLYVVYGRGGYMLDEFSAGTDEQWRDSFSLRDSEQLLVKLSYRFEL</sequence>
<evidence type="ECO:0000256" key="1">
    <source>
        <dbReference type="SAM" id="SignalP"/>
    </source>
</evidence>
<evidence type="ECO:0000259" key="2">
    <source>
        <dbReference type="Pfam" id="PF19313"/>
    </source>
</evidence>
<dbReference type="SUPFAM" id="SSF49344">
    <property type="entry name" value="CBD9-like"/>
    <property type="match status" value="1"/>
</dbReference>
<dbReference type="Gene3D" id="2.60.40.1190">
    <property type="match status" value="1"/>
</dbReference>
<dbReference type="OrthoDB" id="9786766at2"/>
<feature type="domain" description="DUF5916" evidence="2">
    <location>
        <begin position="367"/>
        <end position="718"/>
    </location>
</feature>
<evidence type="ECO:0000313" key="3">
    <source>
        <dbReference type="EMBL" id="TWI09510.1"/>
    </source>
</evidence>
<dbReference type="InterPro" id="IPR045670">
    <property type="entry name" value="DUF5916"/>
</dbReference>
<reference evidence="3 4" key="1">
    <citation type="journal article" date="2015" name="Stand. Genomic Sci.">
        <title>Genomic Encyclopedia of Bacterial and Archaeal Type Strains, Phase III: the genomes of soil and plant-associated and newly described type strains.</title>
        <authorList>
            <person name="Whitman W.B."/>
            <person name="Woyke T."/>
            <person name="Klenk H.P."/>
            <person name="Zhou Y."/>
            <person name="Lilburn T.G."/>
            <person name="Beck B.J."/>
            <person name="De Vos P."/>
            <person name="Vandamme P."/>
            <person name="Eisen J.A."/>
            <person name="Garrity G."/>
            <person name="Hugenholtz P."/>
            <person name="Kyrpides N.C."/>
        </authorList>
    </citation>
    <scope>NUCLEOTIDE SEQUENCE [LARGE SCALE GENOMIC DNA]</scope>
    <source>
        <strain evidence="3 4">CGMCC 1.10136</strain>
    </source>
</reference>
<protein>
    <recommendedName>
        <fullName evidence="2">DUF5916 domain-containing protein</fullName>
    </recommendedName>
</protein>
<keyword evidence="4" id="KW-1185">Reference proteome</keyword>
<dbReference type="AlphaFoldDB" id="A0A562LPE4"/>
<organism evidence="3 4">
    <name type="scientific">Aerolutibacter ruishenii</name>
    <dbReference type="NCBI Taxonomy" id="686800"/>
    <lineage>
        <taxon>Bacteria</taxon>
        <taxon>Pseudomonadati</taxon>
        <taxon>Pseudomonadota</taxon>
        <taxon>Gammaproteobacteria</taxon>
        <taxon>Lysobacterales</taxon>
        <taxon>Lysobacteraceae</taxon>
        <taxon>Aerolutibacter</taxon>
    </lineage>
</organism>
<feature type="domain" description="DUF5916" evidence="2">
    <location>
        <begin position="217"/>
        <end position="314"/>
    </location>
</feature>
<proteinExistence type="predicted"/>
<accession>A0A562LPE4</accession>